<dbReference type="AlphaFoldDB" id="A0A1M5TG40"/>
<organism evidence="1 2">
    <name type="scientific">Clostridium grantii DSM 8605</name>
    <dbReference type="NCBI Taxonomy" id="1121316"/>
    <lineage>
        <taxon>Bacteria</taxon>
        <taxon>Bacillati</taxon>
        <taxon>Bacillota</taxon>
        <taxon>Clostridia</taxon>
        <taxon>Eubacteriales</taxon>
        <taxon>Clostridiaceae</taxon>
        <taxon>Clostridium</taxon>
    </lineage>
</organism>
<proteinExistence type="predicted"/>
<sequence length="261" mass="29662">MSIVNGINYRYIYDLSGRLGKVEESDGNSVKYQYDLDNNISNVTEKIHGTTHSTSYTYDKDSKLKNIAYSGNNIGFNYDVLGRLNTKTINTGNSRFITDYDYEVGKEVNTTTTRVGKINNNGNEILYAYDANGNISNIKQFSEDNLVQNNNFVFGTSNWTGIDSIKTDAIYGNVANKKVTNSQLYIAQQVYNIQPGTYKMATKIKSDNYSDLSGVGFVFYYTDGTYSDYTWTANTITDLGNEYKLYEKNSEFKYFKNYIKS</sequence>
<dbReference type="Proteomes" id="UP000184447">
    <property type="component" value="Unassembled WGS sequence"/>
</dbReference>
<keyword evidence="2" id="KW-1185">Reference proteome</keyword>
<accession>A0A1M5TG40</accession>
<dbReference type="STRING" id="1121316.SAMN02745207_01283"/>
<gene>
    <name evidence="1" type="ORF">SAMN02745207_01283</name>
</gene>
<dbReference type="OrthoDB" id="9771173at2"/>
<protein>
    <submittedName>
        <fullName evidence="1">YD repeat-containing protein</fullName>
    </submittedName>
</protein>
<evidence type="ECO:0000313" key="1">
    <source>
        <dbReference type="EMBL" id="SHH49727.1"/>
    </source>
</evidence>
<name>A0A1M5TG40_9CLOT</name>
<dbReference type="EMBL" id="FQXM01000006">
    <property type="protein sequence ID" value="SHH49727.1"/>
    <property type="molecule type" value="Genomic_DNA"/>
</dbReference>
<reference evidence="1 2" key="1">
    <citation type="submission" date="2016-11" db="EMBL/GenBank/DDBJ databases">
        <authorList>
            <person name="Jaros S."/>
            <person name="Januszkiewicz K."/>
            <person name="Wedrychowicz H."/>
        </authorList>
    </citation>
    <scope>NUCLEOTIDE SEQUENCE [LARGE SCALE GENOMIC DNA]</scope>
    <source>
        <strain evidence="1 2">DSM 8605</strain>
    </source>
</reference>
<evidence type="ECO:0000313" key="2">
    <source>
        <dbReference type="Proteomes" id="UP000184447"/>
    </source>
</evidence>
<dbReference type="RefSeq" id="WP_073337610.1">
    <property type="nucleotide sequence ID" value="NZ_FQXM01000006.1"/>
</dbReference>
<dbReference type="Gene3D" id="2.180.10.10">
    <property type="entry name" value="RHS repeat-associated core"/>
    <property type="match status" value="1"/>
</dbReference>